<accession>A0A225W396</accession>
<sequence>MERLDVSQEGFKQCTEIMVYDPACQVYTLISYAWVINGRRLPATIICDVKQALIDALGSKFRTLAILIASKENKQYISQDAIRIAMASGVFDMLTVVPPEQGDPQRNIYVVNKRECDCAAVKAIYAAEKRDEFFAYF</sequence>
<dbReference type="EMBL" id="NBNE01001921">
    <property type="protein sequence ID" value="OWZ12166.1"/>
    <property type="molecule type" value="Genomic_DNA"/>
</dbReference>
<name>A0A225W396_9STRA</name>
<organism evidence="1 2">
    <name type="scientific">Phytophthora megakarya</name>
    <dbReference type="NCBI Taxonomy" id="4795"/>
    <lineage>
        <taxon>Eukaryota</taxon>
        <taxon>Sar</taxon>
        <taxon>Stramenopiles</taxon>
        <taxon>Oomycota</taxon>
        <taxon>Peronosporomycetes</taxon>
        <taxon>Peronosporales</taxon>
        <taxon>Peronosporaceae</taxon>
        <taxon>Phytophthora</taxon>
    </lineage>
</organism>
<evidence type="ECO:0000313" key="2">
    <source>
        <dbReference type="Proteomes" id="UP000198211"/>
    </source>
</evidence>
<protein>
    <submittedName>
        <fullName evidence="1">Uncharacterized protein</fullName>
    </submittedName>
</protein>
<comment type="caution">
    <text evidence="1">The sequence shown here is derived from an EMBL/GenBank/DDBJ whole genome shotgun (WGS) entry which is preliminary data.</text>
</comment>
<evidence type="ECO:0000313" key="1">
    <source>
        <dbReference type="EMBL" id="OWZ12166.1"/>
    </source>
</evidence>
<dbReference type="Proteomes" id="UP000198211">
    <property type="component" value="Unassembled WGS sequence"/>
</dbReference>
<proteinExistence type="predicted"/>
<keyword evidence="2" id="KW-1185">Reference proteome</keyword>
<dbReference type="AlphaFoldDB" id="A0A225W396"/>
<reference evidence="2" key="1">
    <citation type="submission" date="2017-03" db="EMBL/GenBank/DDBJ databases">
        <title>Phytopthora megakarya and P. palmivora, two closely related causual agents of cacao black pod achieved similar genome size and gene model numbers by different mechanisms.</title>
        <authorList>
            <person name="Ali S."/>
            <person name="Shao J."/>
            <person name="Larry D.J."/>
            <person name="Kronmiller B."/>
            <person name="Shen D."/>
            <person name="Strem M.D."/>
            <person name="Melnick R.L."/>
            <person name="Guiltinan M.J."/>
            <person name="Tyler B.M."/>
            <person name="Meinhardt L.W."/>
            <person name="Bailey B.A."/>
        </authorList>
    </citation>
    <scope>NUCLEOTIDE SEQUENCE [LARGE SCALE GENOMIC DNA]</scope>
    <source>
        <strain evidence="2">zdho120</strain>
    </source>
</reference>
<gene>
    <name evidence="1" type="ORF">PHMEG_00014716</name>
</gene>